<keyword evidence="2" id="KW-1277">Toxin-antitoxin system</keyword>
<dbReference type="Gene3D" id="2.30.30.110">
    <property type="match status" value="1"/>
</dbReference>
<dbReference type="SUPFAM" id="SSF50118">
    <property type="entry name" value="Cell growth inhibitor/plasmid maintenance toxic component"/>
    <property type="match status" value="1"/>
</dbReference>
<dbReference type="GO" id="GO:0006402">
    <property type="term" value="P:mRNA catabolic process"/>
    <property type="evidence" value="ECO:0007669"/>
    <property type="project" value="TreeGrafter"/>
</dbReference>
<dbReference type="PANTHER" id="PTHR33988:SF2">
    <property type="entry name" value="ENDORIBONUCLEASE MAZF"/>
    <property type="match status" value="1"/>
</dbReference>
<dbReference type="Proteomes" id="UP000283314">
    <property type="component" value="Unassembled WGS sequence"/>
</dbReference>
<dbReference type="InterPro" id="IPR011067">
    <property type="entry name" value="Plasmid_toxin/cell-grow_inhib"/>
</dbReference>
<dbReference type="EMBL" id="QROT01000002">
    <property type="protein sequence ID" value="RHL47104.1"/>
    <property type="molecule type" value="Genomic_DNA"/>
</dbReference>
<sequence length="120" mass="13489">MRQIMRGDVIYVDLGQHPNSSIQSGIRPCVVISNNQNNKYSKVISVCPCTGRVTKKKVITHILVTTKDVNGYFQKNSILLIEQITVVEKKQIISKVGHIPRDSEVMKKVNCLIKKQLGVD</sequence>
<dbReference type="InterPro" id="IPR003477">
    <property type="entry name" value="PemK-like"/>
</dbReference>
<comment type="caution">
    <text evidence="3">The sequence shown here is derived from an EMBL/GenBank/DDBJ whole genome shotgun (WGS) entry which is preliminary data.</text>
</comment>
<dbReference type="Pfam" id="PF02452">
    <property type="entry name" value="PemK_toxin"/>
    <property type="match status" value="1"/>
</dbReference>
<accession>A0A415LFN0</accession>
<evidence type="ECO:0000313" key="3">
    <source>
        <dbReference type="EMBL" id="RHL47104.1"/>
    </source>
</evidence>
<evidence type="ECO:0000256" key="2">
    <source>
        <dbReference type="ARBA" id="ARBA00022649"/>
    </source>
</evidence>
<dbReference type="AlphaFoldDB" id="A0A415LFN0"/>
<dbReference type="GO" id="GO:0003677">
    <property type="term" value="F:DNA binding"/>
    <property type="evidence" value="ECO:0007669"/>
    <property type="project" value="InterPro"/>
</dbReference>
<organism evidence="3 4">
    <name type="scientific">Eubacterium ventriosum</name>
    <dbReference type="NCBI Taxonomy" id="39496"/>
    <lineage>
        <taxon>Bacteria</taxon>
        <taxon>Bacillati</taxon>
        <taxon>Bacillota</taxon>
        <taxon>Clostridia</taxon>
        <taxon>Eubacteriales</taxon>
        <taxon>Eubacteriaceae</taxon>
        <taxon>Eubacterium</taxon>
    </lineage>
</organism>
<name>A0A415LFN0_9FIRM</name>
<dbReference type="RefSeq" id="WP_117910492.1">
    <property type="nucleotide sequence ID" value="NZ_CABJDQ010000002.1"/>
</dbReference>
<evidence type="ECO:0000313" key="4">
    <source>
        <dbReference type="Proteomes" id="UP000283314"/>
    </source>
</evidence>
<gene>
    <name evidence="3" type="ORF">DW018_02995</name>
</gene>
<protein>
    <submittedName>
        <fullName evidence="3">Type II toxin-antitoxin system PemK/MazF family toxin</fullName>
    </submittedName>
</protein>
<reference evidence="3 4" key="1">
    <citation type="submission" date="2018-08" db="EMBL/GenBank/DDBJ databases">
        <title>A genome reference for cultivated species of the human gut microbiota.</title>
        <authorList>
            <person name="Zou Y."/>
            <person name="Xue W."/>
            <person name="Luo G."/>
        </authorList>
    </citation>
    <scope>NUCLEOTIDE SEQUENCE [LARGE SCALE GENOMIC DNA]</scope>
    <source>
        <strain evidence="3 4">AF37-4</strain>
    </source>
</reference>
<dbReference type="GeneID" id="66466200"/>
<dbReference type="GO" id="GO:0004521">
    <property type="term" value="F:RNA endonuclease activity"/>
    <property type="evidence" value="ECO:0007669"/>
    <property type="project" value="TreeGrafter"/>
</dbReference>
<dbReference type="PANTHER" id="PTHR33988">
    <property type="entry name" value="ENDORIBONUCLEASE MAZF-RELATED"/>
    <property type="match status" value="1"/>
</dbReference>
<dbReference type="GO" id="GO:0016075">
    <property type="term" value="P:rRNA catabolic process"/>
    <property type="evidence" value="ECO:0007669"/>
    <property type="project" value="TreeGrafter"/>
</dbReference>
<comment type="similarity">
    <text evidence="1">Belongs to the PemK/MazF family.</text>
</comment>
<proteinExistence type="inferred from homology"/>
<evidence type="ECO:0000256" key="1">
    <source>
        <dbReference type="ARBA" id="ARBA00007521"/>
    </source>
</evidence>